<name>A0A1Q5PFD9_9BACT</name>
<feature type="signal peptide" evidence="1">
    <location>
        <begin position="1"/>
        <end position="21"/>
    </location>
</feature>
<keyword evidence="1" id="KW-0732">Signal</keyword>
<comment type="caution">
    <text evidence="2">The sequence shown here is derived from an EMBL/GenBank/DDBJ whole genome shotgun (WGS) entry which is preliminary data.</text>
</comment>
<feature type="chain" id="PRO_5012592390" evidence="1">
    <location>
        <begin position="22"/>
        <end position="107"/>
    </location>
</feature>
<evidence type="ECO:0000313" key="2">
    <source>
        <dbReference type="EMBL" id="OKL40958.1"/>
    </source>
</evidence>
<dbReference type="EMBL" id="LVWA01000004">
    <property type="protein sequence ID" value="OKL40958.1"/>
    <property type="molecule type" value="Genomic_DNA"/>
</dbReference>
<dbReference type="AlphaFoldDB" id="A0A1Q5PFD9"/>
<evidence type="ECO:0000256" key="1">
    <source>
        <dbReference type="SAM" id="SignalP"/>
    </source>
</evidence>
<dbReference type="RefSeq" id="WP_073851575.1">
    <property type="nucleotide sequence ID" value="NZ_LVWA01000004.1"/>
</dbReference>
<reference evidence="2 3" key="1">
    <citation type="submission" date="2016-03" db="EMBL/GenBank/DDBJ databases">
        <title>Genome sequence of Pontibacter sp. nov., of the family cytophagaceae, isolated from marine sediment of the Yellow Sea, China.</title>
        <authorList>
            <person name="Zhang G."/>
            <person name="Zhang R."/>
        </authorList>
    </citation>
    <scope>NUCLEOTIDE SEQUENCE [LARGE SCALE GENOMIC DNA]</scope>
    <source>
        <strain evidence="2 3">S10-8</strain>
    </source>
</reference>
<proteinExistence type="predicted"/>
<protein>
    <submittedName>
        <fullName evidence="2">Uncharacterized protein</fullName>
    </submittedName>
</protein>
<organism evidence="2 3">
    <name type="scientific">Pontibacter flavimaris</name>
    <dbReference type="NCBI Taxonomy" id="1797110"/>
    <lineage>
        <taxon>Bacteria</taxon>
        <taxon>Pseudomonadati</taxon>
        <taxon>Bacteroidota</taxon>
        <taxon>Cytophagia</taxon>
        <taxon>Cytophagales</taxon>
        <taxon>Hymenobacteraceae</taxon>
        <taxon>Pontibacter</taxon>
    </lineage>
</organism>
<gene>
    <name evidence="2" type="ORF">A3841_14065</name>
</gene>
<keyword evidence="3" id="KW-1185">Reference proteome</keyword>
<sequence length="107" mass="12161">MHRYLQHIALALLLLFSRAMVPDELIQELHPHTHTVHTDHCDSHEAQVGMKHKHCPVEDVFNSPYQGETLSLRFTAITHTAVYAGIYTCSWQGSKPSLYFLRGPPLA</sequence>
<dbReference type="Proteomes" id="UP000186551">
    <property type="component" value="Unassembled WGS sequence"/>
</dbReference>
<dbReference type="OrthoDB" id="893865at2"/>
<evidence type="ECO:0000313" key="3">
    <source>
        <dbReference type="Proteomes" id="UP000186551"/>
    </source>
</evidence>
<accession>A0A1Q5PFD9</accession>